<feature type="domain" description="HTH lysR-type" evidence="5">
    <location>
        <begin position="1"/>
        <end position="59"/>
    </location>
</feature>
<keyword evidence="2" id="KW-0805">Transcription regulation</keyword>
<proteinExistence type="inferred from homology"/>
<comment type="caution">
    <text evidence="6">The sequence shown here is derived from an EMBL/GenBank/DDBJ whole genome shotgun (WGS) entry which is preliminary data.</text>
</comment>
<dbReference type="Pfam" id="PF00126">
    <property type="entry name" value="HTH_1"/>
    <property type="match status" value="1"/>
</dbReference>
<dbReference type="EMBL" id="JBELOE010000060">
    <property type="protein sequence ID" value="MER2490541.1"/>
    <property type="molecule type" value="Genomic_DNA"/>
</dbReference>
<accession>A0ABV1RCN1</accession>
<keyword evidence="7" id="KW-1185">Reference proteome</keyword>
<dbReference type="CDD" id="cd08422">
    <property type="entry name" value="PBP2_CrgA_like"/>
    <property type="match status" value="1"/>
</dbReference>
<dbReference type="InterPro" id="IPR036390">
    <property type="entry name" value="WH_DNA-bd_sf"/>
</dbReference>
<evidence type="ECO:0000313" key="7">
    <source>
        <dbReference type="Proteomes" id="UP001467690"/>
    </source>
</evidence>
<dbReference type="Gene3D" id="3.40.190.290">
    <property type="match status" value="1"/>
</dbReference>
<dbReference type="Pfam" id="PF03466">
    <property type="entry name" value="LysR_substrate"/>
    <property type="match status" value="1"/>
</dbReference>
<evidence type="ECO:0000256" key="2">
    <source>
        <dbReference type="ARBA" id="ARBA00023015"/>
    </source>
</evidence>
<protein>
    <submittedName>
        <fullName evidence="6">LysR family transcriptional regulator</fullName>
    </submittedName>
</protein>
<comment type="similarity">
    <text evidence="1">Belongs to the LysR transcriptional regulatory family.</text>
</comment>
<dbReference type="InterPro" id="IPR036388">
    <property type="entry name" value="WH-like_DNA-bd_sf"/>
</dbReference>
<dbReference type="InterPro" id="IPR058163">
    <property type="entry name" value="LysR-type_TF_proteobact-type"/>
</dbReference>
<dbReference type="SUPFAM" id="SSF53850">
    <property type="entry name" value="Periplasmic binding protein-like II"/>
    <property type="match status" value="1"/>
</dbReference>
<reference evidence="6 7" key="1">
    <citation type="submission" date="2024-06" db="EMBL/GenBank/DDBJ databases">
        <authorList>
            <person name="Chen R.Y."/>
        </authorList>
    </citation>
    <scope>NUCLEOTIDE SEQUENCE [LARGE SCALE GENOMIC DNA]</scope>
    <source>
        <strain evidence="6 7">D2</strain>
    </source>
</reference>
<evidence type="ECO:0000256" key="4">
    <source>
        <dbReference type="ARBA" id="ARBA00023163"/>
    </source>
</evidence>
<gene>
    <name evidence="6" type="ORF">ABS311_01405</name>
</gene>
<evidence type="ECO:0000256" key="3">
    <source>
        <dbReference type="ARBA" id="ARBA00023125"/>
    </source>
</evidence>
<dbReference type="PROSITE" id="PS50931">
    <property type="entry name" value="HTH_LYSR"/>
    <property type="match status" value="1"/>
</dbReference>
<dbReference type="PANTHER" id="PTHR30537:SF5">
    <property type="entry name" value="HTH-TYPE TRANSCRIPTIONAL ACTIVATOR TTDR-RELATED"/>
    <property type="match status" value="1"/>
</dbReference>
<dbReference type="Gene3D" id="1.10.10.10">
    <property type="entry name" value="Winged helix-like DNA-binding domain superfamily/Winged helix DNA-binding domain"/>
    <property type="match status" value="1"/>
</dbReference>
<keyword evidence="4" id="KW-0804">Transcription</keyword>
<evidence type="ECO:0000256" key="1">
    <source>
        <dbReference type="ARBA" id="ARBA00009437"/>
    </source>
</evidence>
<name>A0ABV1RCN1_9ALTE</name>
<dbReference type="PANTHER" id="PTHR30537">
    <property type="entry name" value="HTH-TYPE TRANSCRIPTIONAL REGULATOR"/>
    <property type="match status" value="1"/>
</dbReference>
<dbReference type="InterPro" id="IPR005119">
    <property type="entry name" value="LysR_subst-bd"/>
</dbReference>
<dbReference type="Proteomes" id="UP001467690">
    <property type="component" value="Unassembled WGS sequence"/>
</dbReference>
<organism evidence="6 7">
    <name type="scientific">Catenovulum sediminis</name>
    <dbReference type="NCBI Taxonomy" id="1740262"/>
    <lineage>
        <taxon>Bacteria</taxon>
        <taxon>Pseudomonadati</taxon>
        <taxon>Pseudomonadota</taxon>
        <taxon>Gammaproteobacteria</taxon>
        <taxon>Alteromonadales</taxon>
        <taxon>Alteromonadaceae</taxon>
        <taxon>Catenovulum</taxon>
    </lineage>
</organism>
<evidence type="ECO:0000259" key="5">
    <source>
        <dbReference type="PROSITE" id="PS50931"/>
    </source>
</evidence>
<keyword evidence="3" id="KW-0238">DNA-binding</keyword>
<sequence length="293" mass="32821">MGQLEELENFVRIVEAGGIGKVAEQSGIAKSAVSRRLSDLEARLGTKLINRTTRKSSLTEAGMRCYEHATRLLDATEELQSLITQEQVSVTGTLRISVPLSFGLKFFPDLISEFNQLYPKIKVELELADHFVDLVAQGFDLAVRIGELKDSSMRARKLFPVELKLVASPQYLKKHGEPKSPDDLMQHKLLKYTLATQNLNLTDQQGQAHSVRMQNAFVANNGDFLNQLAINGKGITISPNFICDQDLKDNKLVHVLKDFSVGSRNAYACYPATQYLPVRVRVFIDFLVAYFND</sequence>
<dbReference type="InterPro" id="IPR000847">
    <property type="entry name" value="LysR_HTH_N"/>
</dbReference>
<dbReference type="SUPFAM" id="SSF46785">
    <property type="entry name" value="Winged helix' DNA-binding domain"/>
    <property type="match status" value="1"/>
</dbReference>
<evidence type="ECO:0000313" key="6">
    <source>
        <dbReference type="EMBL" id="MER2490541.1"/>
    </source>
</evidence>
<dbReference type="RefSeq" id="WP_350400316.1">
    <property type="nucleotide sequence ID" value="NZ_JBELOE010000060.1"/>
</dbReference>